<feature type="binding site" evidence="10">
    <location>
        <position position="561"/>
    </location>
    <ligand>
        <name>L-isoleucyl-5'-AMP</name>
        <dbReference type="ChEBI" id="CHEBI:178002"/>
    </ligand>
</feature>
<feature type="binding site" evidence="10">
    <location>
        <position position="905"/>
    </location>
    <ligand>
        <name>Zn(2+)</name>
        <dbReference type="ChEBI" id="CHEBI:29105"/>
    </ligand>
</feature>
<keyword evidence="2 10" id="KW-0963">Cytoplasm</keyword>
<keyword evidence="5 10" id="KW-0067">ATP-binding</keyword>
<evidence type="ECO:0000313" key="13">
    <source>
        <dbReference type="EMBL" id="BBB33324.1"/>
    </source>
</evidence>
<protein>
    <recommendedName>
        <fullName evidence="10">Isoleucine--tRNA ligase</fullName>
        <ecNumber evidence="10">6.1.1.5</ecNumber>
    </recommendedName>
    <alternativeName>
        <fullName evidence="10">Isoleucyl-tRNA synthetase</fullName>
        <shortName evidence="10">IleRS</shortName>
    </alternativeName>
</protein>
<dbReference type="Pfam" id="PF00133">
    <property type="entry name" value="tRNA-synt_1"/>
    <property type="match status" value="1"/>
</dbReference>
<comment type="function">
    <text evidence="8 10">Catalyzes the attachment of isoleucine to tRNA(Ile). As IleRS can inadvertently accommodate and process structurally similar amino acids such as valine, to avoid such errors it has two additional distinct tRNA(Ile)-dependent editing activities. One activity is designated as 'pretransfer' editing and involves the hydrolysis of activated Val-AMP. The other activity is designated 'posttransfer' editing and involves deacylation of mischarged Val-tRNA(Ile).</text>
</comment>
<feature type="binding site" evidence="10">
    <location>
        <position position="605"/>
    </location>
    <ligand>
        <name>ATP</name>
        <dbReference type="ChEBI" id="CHEBI:30616"/>
    </ligand>
</feature>
<evidence type="ECO:0000256" key="6">
    <source>
        <dbReference type="ARBA" id="ARBA00022917"/>
    </source>
</evidence>
<evidence type="ECO:0000256" key="7">
    <source>
        <dbReference type="ARBA" id="ARBA00023146"/>
    </source>
</evidence>
<dbReference type="Gene3D" id="3.90.740.10">
    <property type="entry name" value="Valyl/Leucyl/Isoleucyl-tRNA synthetase, editing domain"/>
    <property type="match status" value="1"/>
</dbReference>
<feature type="domain" description="Methionyl/Valyl/Leucyl/Isoleucyl-tRNA synthetase anticodon-binding" evidence="12">
    <location>
        <begin position="685"/>
        <end position="839"/>
    </location>
</feature>
<dbReference type="Pfam" id="PF08264">
    <property type="entry name" value="Anticodon_1"/>
    <property type="match status" value="1"/>
</dbReference>
<dbReference type="SUPFAM" id="SSF47323">
    <property type="entry name" value="Anticodon-binding domain of a subclass of class I aminoacyl-tRNA synthetases"/>
    <property type="match status" value="1"/>
</dbReference>
<evidence type="ECO:0000259" key="11">
    <source>
        <dbReference type="Pfam" id="PF00133"/>
    </source>
</evidence>
<dbReference type="FunFam" id="3.40.50.620:FF:000152">
    <property type="entry name" value="Isoleucine--tRNA ligase"/>
    <property type="match status" value="1"/>
</dbReference>
<proteinExistence type="inferred from homology"/>
<dbReference type="CDD" id="cd07960">
    <property type="entry name" value="Anticodon_Ia_Ile_BEm"/>
    <property type="match status" value="1"/>
</dbReference>
<dbReference type="InterPro" id="IPR009080">
    <property type="entry name" value="tRNAsynth_Ia_anticodon-bd"/>
</dbReference>
<keyword evidence="10" id="KW-0862">Zinc</keyword>
<feature type="binding site" evidence="10">
    <location>
        <position position="887"/>
    </location>
    <ligand>
        <name>Zn(2+)</name>
        <dbReference type="ChEBI" id="CHEBI:29105"/>
    </ligand>
</feature>
<dbReference type="GO" id="GO:0005524">
    <property type="term" value="F:ATP binding"/>
    <property type="evidence" value="ECO:0007669"/>
    <property type="project" value="UniProtKB-UniRule"/>
</dbReference>
<evidence type="ECO:0000256" key="3">
    <source>
        <dbReference type="ARBA" id="ARBA00022598"/>
    </source>
</evidence>
<dbReference type="PROSITE" id="PS00178">
    <property type="entry name" value="AA_TRNA_LIGASE_I"/>
    <property type="match status" value="1"/>
</dbReference>
<comment type="domain">
    <text evidence="10">IleRS has two distinct active sites: one for aminoacylation and one for editing. The misactivated valine is translocated from the active site to the editing site, which sterically excludes the correctly activated isoleucine. The single editing site contains two valyl binding pockets, one specific for each substrate (Val-AMP or Val-tRNA(Ile)).</text>
</comment>
<evidence type="ECO:0000256" key="9">
    <source>
        <dbReference type="ARBA" id="ARBA00048359"/>
    </source>
</evidence>
<dbReference type="Gene3D" id="3.40.50.620">
    <property type="entry name" value="HUPs"/>
    <property type="match status" value="2"/>
</dbReference>
<comment type="subunit">
    <text evidence="10">Monomer.</text>
</comment>
<evidence type="ECO:0000256" key="1">
    <source>
        <dbReference type="ARBA" id="ARBA00006887"/>
    </source>
</evidence>
<keyword evidence="7 10" id="KW-0030">Aminoacyl-tRNA synthetase</keyword>
<dbReference type="GO" id="GO:0000049">
    <property type="term" value="F:tRNA binding"/>
    <property type="evidence" value="ECO:0007669"/>
    <property type="project" value="InterPro"/>
</dbReference>
<dbReference type="InterPro" id="IPR002301">
    <property type="entry name" value="Ile-tRNA-ligase"/>
</dbReference>
<evidence type="ECO:0000256" key="8">
    <source>
        <dbReference type="ARBA" id="ARBA00025217"/>
    </source>
</evidence>
<evidence type="ECO:0000256" key="10">
    <source>
        <dbReference type="HAMAP-Rule" id="MF_02002"/>
    </source>
</evidence>
<dbReference type="InterPro" id="IPR023585">
    <property type="entry name" value="Ile-tRNA-ligase_type1"/>
</dbReference>
<gene>
    <name evidence="10 13" type="primary">ileS</name>
    <name evidence="13" type="ORF">TTHT_1867</name>
</gene>
<evidence type="ECO:0000259" key="12">
    <source>
        <dbReference type="Pfam" id="PF08264"/>
    </source>
</evidence>
<dbReference type="Gene3D" id="1.10.730.20">
    <property type="match status" value="1"/>
</dbReference>
<accession>A0A7R6PIP4</accession>
<comment type="similarity">
    <text evidence="1 10">Belongs to the class-I aminoacyl-tRNA synthetase family. IleS type 1 subfamily.</text>
</comment>
<dbReference type="GO" id="GO:0005829">
    <property type="term" value="C:cytosol"/>
    <property type="evidence" value="ECO:0007669"/>
    <property type="project" value="TreeGrafter"/>
</dbReference>
<dbReference type="Gene3D" id="1.10.10.830">
    <property type="entry name" value="Ile-tRNA synthetase CP2 domain-like"/>
    <property type="match status" value="1"/>
</dbReference>
<dbReference type="InterPro" id="IPR014729">
    <property type="entry name" value="Rossmann-like_a/b/a_fold"/>
</dbReference>
<keyword evidence="14" id="KW-1185">Reference proteome</keyword>
<dbReference type="InterPro" id="IPR009008">
    <property type="entry name" value="Val/Leu/Ile-tRNA-synth_edit"/>
</dbReference>
<feature type="binding site" evidence="10">
    <location>
        <position position="902"/>
    </location>
    <ligand>
        <name>Zn(2+)</name>
        <dbReference type="ChEBI" id="CHEBI:29105"/>
    </ligand>
</feature>
<evidence type="ECO:0000256" key="5">
    <source>
        <dbReference type="ARBA" id="ARBA00022840"/>
    </source>
</evidence>
<keyword evidence="10" id="KW-0479">Metal-binding</keyword>
<dbReference type="InterPro" id="IPR033708">
    <property type="entry name" value="Anticodon_Ile_BEm"/>
</dbReference>
<keyword evidence="6 10" id="KW-0648">Protein biosynthesis</keyword>
<dbReference type="InterPro" id="IPR001412">
    <property type="entry name" value="aa-tRNA-synth_I_CS"/>
</dbReference>
<dbReference type="InterPro" id="IPR013155">
    <property type="entry name" value="M/V/L/I-tRNA-synth_anticd-bd"/>
</dbReference>
<dbReference type="KEGG" id="thyd:TTHT_1867"/>
<dbReference type="RefSeq" id="WP_201327631.1">
    <property type="nucleotide sequence ID" value="NZ_AP017470.1"/>
</dbReference>
<feature type="short sequence motif" description="'KMSKS' region" evidence="10">
    <location>
        <begin position="602"/>
        <end position="606"/>
    </location>
</feature>
<dbReference type="InterPro" id="IPR050081">
    <property type="entry name" value="Ile-tRNA_ligase"/>
</dbReference>
<comment type="catalytic activity">
    <reaction evidence="9 10">
        <text>tRNA(Ile) + L-isoleucine + ATP = L-isoleucyl-tRNA(Ile) + AMP + diphosphate</text>
        <dbReference type="Rhea" id="RHEA:11060"/>
        <dbReference type="Rhea" id="RHEA-COMP:9666"/>
        <dbReference type="Rhea" id="RHEA-COMP:9695"/>
        <dbReference type="ChEBI" id="CHEBI:30616"/>
        <dbReference type="ChEBI" id="CHEBI:33019"/>
        <dbReference type="ChEBI" id="CHEBI:58045"/>
        <dbReference type="ChEBI" id="CHEBI:78442"/>
        <dbReference type="ChEBI" id="CHEBI:78528"/>
        <dbReference type="ChEBI" id="CHEBI:456215"/>
        <dbReference type="EC" id="6.1.1.5"/>
    </reaction>
</comment>
<feature type="binding site" evidence="10">
    <location>
        <position position="890"/>
    </location>
    <ligand>
        <name>Zn(2+)</name>
        <dbReference type="ChEBI" id="CHEBI:29105"/>
    </ligand>
</feature>
<comment type="cofactor">
    <cofactor evidence="10">
        <name>Zn(2+)</name>
        <dbReference type="ChEBI" id="CHEBI:29105"/>
    </cofactor>
    <text evidence="10">Binds 1 zinc ion per subunit.</text>
</comment>
<dbReference type="GO" id="GO:0006428">
    <property type="term" value="P:isoleucyl-tRNA aminoacylation"/>
    <property type="evidence" value="ECO:0007669"/>
    <property type="project" value="UniProtKB-UniRule"/>
</dbReference>
<dbReference type="EC" id="6.1.1.5" evidence="10"/>
<dbReference type="InterPro" id="IPR002300">
    <property type="entry name" value="aa-tRNA-synth_Ia"/>
</dbReference>
<keyword evidence="3 10" id="KW-0436">Ligase</keyword>
<feature type="domain" description="Aminoacyl-tRNA synthetase class Ia" evidence="11">
    <location>
        <begin position="32"/>
        <end position="641"/>
    </location>
</feature>
<dbReference type="AlphaFoldDB" id="A0A7R6PIP4"/>
<dbReference type="Proteomes" id="UP000595564">
    <property type="component" value="Chromosome"/>
</dbReference>
<dbReference type="NCBIfam" id="TIGR00392">
    <property type="entry name" value="ileS"/>
    <property type="match status" value="1"/>
</dbReference>
<dbReference type="GO" id="GO:0004822">
    <property type="term" value="F:isoleucine-tRNA ligase activity"/>
    <property type="evidence" value="ECO:0007669"/>
    <property type="project" value="UniProtKB-UniRule"/>
</dbReference>
<dbReference type="SUPFAM" id="SSF52374">
    <property type="entry name" value="Nucleotidylyl transferase"/>
    <property type="match status" value="1"/>
</dbReference>
<feature type="short sequence motif" description="'HIGH' region" evidence="10">
    <location>
        <begin position="61"/>
        <end position="71"/>
    </location>
</feature>
<name>A0A7R6PIP4_9BACT</name>
<keyword evidence="4 10" id="KW-0547">Nucleotide-binding</keyword>
<evidence type="ECO:0000256" key="4">
    <source>
        <dbReference type="ARBA" id="ARBA00022741"/>
    </source>
</evidence>
<dbReference type="CDD" id="cd00818">
    <property type="entry name" value="IleRS_core"/>
    <property type="match status" value="1"/>
</dbReference>
<comment type="subcellular location">
    <subcellularLocation>
        <location evidence="10">Cytoplasm</location>
    </subcellularLocation>
</comment>
<dbReference type="SUPFAM" id="SSF50677">
    <property type="entry name" value="ValRS/IleRS/LeuRS editing domain"/>
    <property type="match status" value="1"/>
</dbReference>
<dbReference type="PANTHER" id="PTHR42765">
    <property type="entry name" value="SOLEUCYL-TRNA SYNTHETASE"/>
    <property type="match status" value="1"/>
</dbReference>
<dbReference type="GO" id="GO:0008270">
    <property type="term" value="F:zinc ion binding"/>
    <property type="evidence" value="ECO:0007669"/>
    <property type="project" value="UniProtKB-UniRule"/>
</dbReference>
<organism evidence="13 14">
    <name type="scientific">Thermotomaculum hydrothermale</name>
    <dbReference type="NCBI Taxonomy" id="981385"/>
    <lineage>
        <taxon>Bacteria</taxon>
        <taxon>Pseudomonadati</taxon>
        <taxon>Acidobacteriota</taxon>
        <taxon>Holophagae</taxon>
        <taxon>Thermotomaculales</taxon>
        <taxon>Thermotomaculaceae</taxon>
        <taxon>Thermotomaculum</taxon>
    </lineage>
</organism>
<dbReference type="GO" id="GO:0002161">
    <property type="term" value="F:aminoacyl-tRNA deacylase activity"/>
    <property type="evidence" value="ECO:0007669"/>
    <property type="project" value="InterPro"/>
</dbReference>
<dbReference type="PRINTS" id="PR00984">
    <property type="entry name" value="TRNASYNTHILE"/>
</dbReference>
<reference evidence="13 14" key="1">
    <citation type="journal article" date="2012" name="Extremophiles">
        <title>Thermotomaculum hydrothermale gen. nov., sp. nov., a novel heterotrophic thermophile within the phylum Acidobacteria from a deep-sea hydrothermal vent chimney in the Southern Okinawa Trough.</title>
        <authorList>
            <person name="Izumi H."/>
            <person name="Nunoura T."/>
            <person name="Miyazaki M."/>
            <person name="Mino S."/>
            <person name="Toki T."/>
            <person name="Takai K."/>
            <person name="Sako Y."/>
            <person name="Sawabe T."/>
            <person name="Nakagawa S."/>
        </authorList>
    </citation>
    <scope>NUCLEOTIDE SEQUENCE [LARGE SCALE GENOMIC DNA]</scope>
    <source>
        <strain evidence="13 14">AC55</strain>
    </source>
</reference>
<evidence type="ECO:0000313" key="14">
    <source>
        <dbReference type="Proteomes" id="UP000595564"/>
    </source>
</evidence>
<dbReference type="HAMAP" id="MF_02002">
    <property type="entry name" value="Ile_tRNA_synth_type1"/>
    <property type="match status" value="1"/>
</dbReference>
<dbReference type="EMBL" id="AP017470">
    <property type="protein sequence ID" value="BBB33324.1"/>
    <property type="molecule type" value="Genomic_DNA"/>
</dbReference>
<dbReference type="PANTHER" id="PTHR42765:SF1">
    <property type="entry name" value="ISOLEUCINE--TRNA LIGASE, MITOCHONDRIAL"/>
    <property type="match status" value="1"/>
</dbReference>
<sequence>MTEKVDYKATLNLPKTDFPMKANLPQREPEFIKRWEENRIYEKIRESRKDKPTCCLHDGPPYANGDIHIGHALNKILKDIIVKSKTLDGYNTPFVPGWDCHGLPIELKVDAQLGSKKKDMTVGEIHKACRNYALKFVEKQKKDFIRLGVFGEWDNPYLTLKPEYEAEIIRNVGEMFEKGYVYKGLKPVHWCASCVTALAEAEVEYDDHTSPSIYVKFPLIGEVEGVEGDIFVVIWTTTPWTLPANLGISLHPDFDYGFYKAENGEVYLVAVELAENFAKDCNLGELKLLKKIKGIELDKRECKHPFIDRKSLIMVGDHVTLEQGTGCVHTAPGHGMEDYIIGLKYGLEVFVPVDQFGRFTKDFPLMEGEHVFKANPKIVDLLKEKNMLLGYSEVAHQYPHCWRCKKPIIFRGTEQWFISIDANNLRKNALEEIKKVNWVPKWGEERIHNMIENRPDWCISRQRKWGVPITVAYCEKCGEVYHSKEFFENAAKVVEKEGASAWFERDIKEFLPEGAKCEKCGSTEFRKETDILDVWIDSGVSHAVVLGKRDDLPWPADIYIEGSDQYRGWFHSSLLTAVATKGKAPYKTVITHGFVLDGKGNKMSKSAGNVVAPQDIIKRYGAEVLRLWASQLDYRGDVRISEDIIKRSADTYRKIRNTARYLLGNLFDFDPARDYVPFDKMLLFDRWALSKLARLNERVIKAFREYEFHLMYHHVLQFCTVDMSNFYLDILKDRLYCSKKDSLERRSAQTALFEIVKNLAIIISPVLTFTADEIWQYIPDFEGKAESVHLAYFNKLDFEISEKERTMFDTLIEVREEVLKALEDARKEKVIGHPLDAEVSLVLKEKQFDILNPLLSELNRYFIVSRVNVEKGEDFKVDVKKASGEKCLRCWNYSELNEDGLCKRCESVLKGV</sequence>
<evidence type="ECO:0000256" key="2">
    <source>
        <dbReference type="ARBA" id="ARBA00022490"/>
    </source>
</evidence>